<dbReference type="Gene3D" id="3.30.470.10">
    <property type="match status" value="1"/>
</dbReference>
<evidence type="ECO:0008006" key="4">
    <source>
        <dbReference type="Google" id="ProtNLM"/>
    </source>
</evidence>
<dbReference type="HOGENOM" id="CLU_020844_1_0_11"/>
<dbReference type="GO" id="GO:0046394">
    <property type="term" value="P:carboxylic acid biosynthetic process"/>
    <property type="evidence" value="ECO:0007669"/>
    <property type="project" value="UniProtKB-ARBA"/>
</dbReference>
<dbReference type="GO" id="GO:0003824">
    <property type="term" value="F:catalytic activity"/>
    <property type="evidence" value="ECO:0007669"/>
    <property type="project" value="InterPro"/>
</dbReference>
<evidence type="ECO:0000256" key="1">
    <source>
        <dbReference type="ARBA" id="ARBA00009320"/>
    </source>
</evidence>
<dbReference type="NCBIfam" id="NF005886">
    <property type="entry name" value="PRK07849.1-1"/>
    <property type="match status" value="1"/>
</dbReference>
<dbReference type="InterPro" id="IPR036038">
    <property type="entry name" value="Aminotransferase-like"/>
</dbReference>
<dbReference type="STRING" id="1348662.CARG_08425"/>
<dbReference type="PANTHER" id="PTHR42743">
    <property type="entry name" value="AMINO-ACID AMINOTRANSFERASE"/>
    <property type="match status" value="1"/>
</dbReference>
<dbReference type="GO" id="GO:0005829">
    <property type="term" value="C:cytosol"/>
    <property type="evidence" value="ECO:0007669"/>
    <property type="project" value="TreeGrafter"/>
</dbReference>
<accession>U3GZW5</accession>
<organism evidence="2 3">
    <name type="scientific">Corynebacterium argentoratense DSM 44202</name>
    <dbReference type="NCBI Taxonomy" id="1348662"/>
    <lineage>
        <taxon>Bacteria</taxon>
        <taxon>Bacillati</taxon>
        <taxon>Actinomycetota</taxon>
        <taxon>Actinomycetes</taxon>
        <taxon>Mycobacteriales</taxon>
        <taxon>Corynebacteriaceae</taxon>
        <taxon>Corynebacterium</taxon>
    </lineage>
</organism>
<sequence>MIVLVEPFGGSMRLHNPTMPHIFFDDASVTRGDGIFETLRVKNNEACEFDAHAKRFARSAQALDLPHPDAQLWKKAADLALSQWGEEEGRMVWTLSRGRASTGVATAWCVIYPIDQGTLHQREHGVRCMLLPKGQASALGAKTLAYVDTMAAVRYAQSQGYDDVIFTHKGLLLEGSTSSLITVKGKKLRTPKAKGILESTTQRRVFDYAEKHGWKVKQRPMELEHILGADSVWLVSSSRGPVLVTAVEEHPTSTHKAANKQALALLNAALGF</sequence>
<dbReference type="InterPro" id="IPR043131">
    <property type="entry name" value="BCAT-like_N"/>
</dbReference>
<protein>
    <recommendedName>
        <fullName evidence="4">4-amino-4-deoxychorismate lyase</fullName>
    </recommendedName>
</protein>
<dbReference type="InterPro" id="IPR043132">
    <property type="entry name" value="BCAT-like_C"/>
</dbReference>
<dbReference type="Gene3D" id="3.20.10.10">
    <property type="entry name" value="D-amino Acid Aminotransferase, subunit A, domain 2"/>
    <property type="match status" value="1"/>
</dbReference>
<dbReference type="AlphaFoldDB" id="U3GZW5"/>
<dbReference type="EMBL" id="CP006365">
    <property type="protein sequence ID" value="AGU15787.1"/>
    <property type="molecule type" value="Genomic_DNA"/>
</dbReference>
<gene>
    <name evidence="2" type="ORF">CARG_08425</name>
</gene>
<reference evidence="2 3" key="1">
    <citation type="journal article" date="2013" name="Genome Announc.">
        <title>Whole-Genome Sequence of the Clinical Strain Corynebacterium argentoratense DSM 44202, Isolated from a Human Throat Specimen.</title>
        <authorList>
            <person name="Bomholt C."/>
            <person name="Glaub A."/>
            <person name="Gravermann K."/>
            <person name="Albersmeier A."/>
            <person name="Brinkrolf K."/>
            <person name="Ruckert C."/>
            <person name="Tauch A."/>
        </authorList>
    </citation>
    <scope>NUCLEOTIDE SEQUENCE [LARGE SCALE GENOMIC DNA]</scope>
    <source>
        <strain evidence="2">DSM 44202</strain>
    </source>
</reference>
<evidence type="ECO:0000313" key="2">
    <source>
        <dbReference type="EMBL" id="AGU15787.1"/>
    </source>
</evidence>
<proteinExistence type="inferred from homology"/>
<name>U3GZW5_9CORY</name>
<dbReference type="eggNOG" id="COG0115">
    <property type="taxonomic scope" value="Bacteria"/>
</dbReference>
<dbReference type="SUPFAM" id="SSF56752">
    <property type="entry name" value="D-aminoacid aminotransferase-like PLP-dependent enzymes"/>
    <property type="match status" value="1"/>
</dbReference>
<dbReference type="Pfam" id="PF01063">
    <property type="entry name" value="Aminotran_4"/>
    <property type="match status" value="1"/>
</dbReference>
<dbReference type="PANTHER" id="PTHR42743:SF11">
    <property type="entry name" value="AMINODEOXYCHORISMATE LYASE"/>
    <property type="match status" value="1"/>
</dbReference>
<dbReference type="Proteomes" id="UP000016943">
    <property type="component" value="Chromosome"/>
</dbReference>
<keyword evidence="3" id="KW-1185">Reference proteome</keyword>
<dbReference type="InterPro" id="IPR050571">
    <property type="entry name" value="Class-IV_PLP-Dep_Aminotrnsfr"/>
</dbReference>
<evidence type="ECO:0000313" key="3">
    <source>
        <dbReference type="Proteomes" id="UP000016943"/>
    </source>
</evidence>
<dbReference type="InterPro" id="IPR001544">
    <property type="entry name" value="Aminotrans_IV"/>
</dbReference>
<comment type="similarity">
    <text evidence="1">Belongs to the class-IV pyridoxal-phosphate-dependent aminotransferase family.</text>
</comment>
<dbReference type="KEGG" id="caz:CARG_08425"/>
<dbReference type="PATRIC" id="fig|1348662.3.peg.1661"/>